<dbReference type="EMBL" id="JAHLFV010000067">
    <property type="protein sequence ID" value="MBU3849510.1"/>
    <property type="molecule type" value="Genomic_DNA"/>
</dbReference>
<evidence type="ECO:0000313" key="11">
    <source>
        <dbReference type="EMBL" id="MBU3849510.1"/>
    </source>
</evidence>
<feature type="transmembrane region" description="Helical" evidence="10">
    <location>
        <begin position="273"/>
        <end position="298"/>
    </location>
</feature>
<keyword evidence="3" id="KW-0050">Antiport</keyword>
<feature type="transmembrane region" description="Helical" evidence="10">
    <location>
        <begin position="159"/>
        <end position="182"/>
    </location>
</feature>
<feature type="transmembrane region" description="Helical" evidence="10">
    <location>
        <begin position="345"/>
        <end position="364"/>
    </location>
</feature>
<organism evidence="11 12">
    <name type="scientific">Candidatus Treponema excrementipullorum</name>
    <dbReference type="NCBI Taxonomy" id="2838768"/>
    <lineage>
        <taxon>Bacteria</taxon>
        <taxon>Pseudomonadati</taxon>
        <taxon>Spirochaetota</taxon>
        <taxon>Spirochaetia</taxon>
        <taxon>Spirochaetales</taxon>
        <taxon>Treponemataceae</taxon>
        <taxon>Treponema</taxon>
    </lineage>
</organism>
<name>A0A9E2L1L2_9SPIR</name>
<dbReference type="PANTHER" id="PTHR43298:SF2">
    <property type="entry name" value="FMN_FAD EXPORTER YEEO-RELATED"/>
    <property type="match status" value="1"/>
</dbReference>
<feature type="transmembrane region" description="Helical" evidence="10">
    <location>
        <begin position="319"/>
        <end position="339"/>
    </location>
</feature>
<comment type="caution">
    <text evidence="11">The sequence shown here is derived from an EMBL/GenBank/DDBJ whole genome shotgun (WGS) entry which is preliminary data.</text>
</comment>
<evidence type="ECO:0000256" key="6">
    <source>
        <dbReference type="ARBA" id="ARBA00022989"/>
    </source>
</evidence>
<evidence type="ECO:0000256" key="10">
    <source>
        <dbReference type="SAM" id="Phobius"/>
    </source>
</evidence>
<protein>
    <recommendedName>
        <fullName evidence="9">Multidrug-efflux transporter</fullName>
    </recommendedName>
</protein>
<keyword evidence="5 10" id="KW-0812">Transmembrane</keyword>
<accession>A0A9E2L1L2</accession>
<feature type="transmembrane region" description="Helical" evidence="10">
    <location>
        <begin position="415"/>
        <end position="434"/>
    </location>
</feature>
<evidence type="ECO:0000256" key="3">
    <source>
        <dbReference type="ARBA" id="ARBA00022449"/>
    </source>
</evidence>
<feature type="transmembrane region" description="Helical" evidence="10">
    <location>
        <begin position="129"/>
        <end position="147"/>
    </location>
</feature>
<dbReference type="NCBIfam" id="TIGR00797">
    <property type="entry name" value="matE"/>
    <property type="match status" value="1"/>
</dbReference>
<reference evidence="11" key="1">
    <citation type="journal article" date="2021" name="PeerJ">
        <title>Extensive microbial diversity within the chicken gut microbiome revealed by metagenomics and culture.</title>
        <authorList>
            <person name="Gilroy R."/>
            <person name="Ravi A."/>
            <person name="Getino M."/>
            <person name="Pursley I."/>
            <person name="Horton D.L."/>
            <person name="Alikhan N.F."/>
            <person name="Baker D."/>
            <person name="Gharbi K."/>
            <person name="Hall N."/>
            <person name="Watson M."/>
            <person name="Adriaenssens E.M."/>
            <person name="Foster-Nyarko E."/>
            <person name="Jarju S."/>
            <person name="Secka A."/>
            <person name="Antonio M."/>
            <person name="Oren A."/>
            <person name="Chaudhuri R.R."/>
            <person name="La Ragione R."/>
            <person name="Hildebrand F."/>
            <person name="Pallen M.J."/>
        </authorList>
    </citation>
    <scope>NUCLEOTIDE SEQUENCE</scope>
    <source>
        <strain evidence="11">Gambia15-2214</strain>
    </source>
</reference>
<feature type="transmembrane region" description="Helical" evidence="10">
    <location>
        <begin position="233"/>
        <end position="253"/>
    </location>
</feature>
<evidence type="ECO:0000313" key="12">
    <source>
        <dbReference type="Proteomes" id="UP000823914"/>
    </source>
</evidence>
<dbReference type="InterPro" id="IPR048279">
    <property type="entry name" value="MdtK-like"/>
</dbReference>
<dbReference type="GO" id="GO:0006811">
    <property type="term" value="P:monoatomic ion transport"/>
    <property type="evidence" value="ECO:0007669"/>
    <property type="project" value="UniProtKB-KW"/>
</dbReference>
<gene>
    <name evidence="11" type="ORF">IAA16_02970</name>
</gene>
<feature type="transmembrane region" description="Helical" evidence="10">
    <location>
        <begin position="88"/>
        <end position="109"/>
    </location>
</feature>
<keyword evidence="8 10" id="KW-0472">Membrane</keyword>
<dbReference type="InterPro" id="IPR002528">
    <property type="entry name" value="MATE_fam"/>
</dbReference>
<evidence type="ECO:0000256" key="2">
    <source>
        <dbReference type="ARBA" id="ARBA00022448"/>
    </source>
</evidence>
<evidence type="ECO:0000256" key="5">
    <source>
        <dbReference type="ARBA" id="ARBA00022692"/>
    </source>
</evidence>
<evidence type="ECO:0000256" key="4">
    <source>
        <dbReference type="ARBA" id="ARBA00022475"/>
    </source>
</evidence>
<dbReference type="GO" id="GO:0042910">
    <property type="term" value="F:xenobiotic transmembrane transporter activity"/>
    <property type="evidence" value="ECO:0007669"/>
    <property type="project" value="InterPro"/>
</dbReference>
<dbReference type="Proteomes" id="UP000823914">
    <property type="component" value="Unassembled WGS sequence"/>
</dbReference>
<keyword evidence="7" id="KW-0406">Ion transport</keyword>
<comment type="subcellular location">
    <subcellularLocation>
        <location evidence="1">Cell membrane</location>
        <topology evidence="1">Multi-pass membrane protein</topology>
    </subcellularLocation>
</comment>
<keyword evidence="2" id="KW-0813">Transport</keyword>
<evidence type="ECO:0000256" key="9">
    <source>
        <dbReference type="ARBA" id="ARBA00031636"/>
    </source>
</evidence>
<dbReference type="AlphaFoldDB" id="A0A9E2L1L2"/>
<evidence type="ECO:0000256" key="1">
    <source>
        <dbReference type="ARBA" id="ARBA00004651"/>
    </source>
</evidence>
<dbReference type="GO" id="GO:0005886">
    <property type="term" value="C:plasma membrane"/>
    <property type="evidence" value="ECO:0007669"/>
    <property type="project" value="UniProtKB-SubCell"/>
</dbReference>
<feature type="transmembrane region" description="Helical" evidence="10">
    <location>
        <begin position="385"/>
        <end position="409"/>
    </location>
</feature>
<dbReference type="PANTHER" id="PTHR43298">
    <property type="entry name" value="MULTIDRUG RESISTANCE PROTEIN NORM-RELATED"/>
    <property type="match status" value="1"/>
</dbReference>
<dbReference type="CDD" id="cd13134">
    <property type="entry name" value="MATE_like_8"/>
    <property type="match status" value="1"/>
</dbReference>
<evidence type="ECO:0000256" key="7">
    <source>
        <dbReference type="ARBA" id="ARBA00023065"/>
    </source>
</evidence>
<dbReference type="PIRSF" id="PIRSF006603">
    <property type="entry name" value="DinF"/>
    <property type="match status" value="1"/>
</dbReference>
<sequence>MTIDKKFYKTLFFVAVPITLQNLMQSMVNMLDSIMVGQLGSLEIAAVGLGNQIFFILNMILFGIASGGSIFIAQYWGKKDVANIRKTLGLMISFSLIISALFTVAALFFPKLLISFYSNDPKVIEVGGQYLRLVAISYPITAISFVVSQAFRSTEHVKLPMVATMISLVVNGIFNYLFIFGIGPFPAMGVSGAALATIISRFLEFFILYSVAKKNNYEALDSFKSMMSYNMYFIQRYIKIAFPVILNETLWGFGVTLQNAIFAKISTDAIAAFNITGTISQLTWVFFIGIGNAAAIIIGKQIGAEDTQKALKYANKFALLMPILAIFIGALLFPLSKVLPVFFDVAPHIMAEATAMLMVLMVVYPLRSFNMCYIVGICRAGGDTVFAAVCDVAAMWCIALPMGFLAGFILHLQPWLVFMFVVSEDIFKAALGVYRIKSKKWLHNVTR</sequence>
<dbReference type="InterPro" id="IPR050222">
    <property type="entry name" value="MATE_MdtK"/>
</dbReference>
<reference evidence="11" key="2">
    <citation type="submission" date="2021-04" db="EMBL/GenBank/DDBJ databases">
        <authorList>
            <person name="Gilroy R."/>
        </authorList>
    </citation>
    <scope>NUCLEOTIDE SEQUENCE</scope>
    <source>
        <strain evidence="11">Gambia15-2214</strain>
    </source>
</reference>
<dbReference type="GO" id="GO:0015297">
    <property type="term" value="F:antiporter activity"/>
    <property type="evidence" value="ECO:0007669"/>
    <property type="project" value="UniProtKB-KW"/>
</dbReference>
<feature type="transmembrane region" description="Helical" evidence="10">
    <location>
        <begin position="54"/>
        <end position="76"/>
    </location>
</feature>
<dbReference type="Pfam" id="PF01554">
    <property type="entry name" value="MatE"/>
    <property type="match status" value="2"/>
</dbReference>
<proteinExistence type="predicted"/>
<feature type="transmembrane region" description="Helical" evidence="10">
    <location>
        <begin position="188"/>
        <end position="212"/>
    </location>
</feature>
<evidence type="ECO:0000256" key="8">
    <source>
        <dbReference type="ARBA" id="ARBA00023136"/>
    </source>
</evidence>
<keyword evidence="4" id="KW-1003">Cell membrane</keyword>
<keyword evidence="6 10" id="KW-1133">Transmembrane helix</keyword>